<feature type="domain" description="CheR-type methyltransferase" evidence="1">
    <location>
        <begin position="1"/>
        <end position="271"/>
    </location>
</feature>
<comment type="caution">
    <text evidence="2">The sequence shown here is derived from an EMBL/GenBank/DDBJ whole genome shotgun (WGS) entry which is preliminary data.</text>
</comment>
<dbReference type="SMART" id="SM00138">
    <property type="entry name" value="MeTrc"/>
    <property type="match status" value="1"/>
</dbReference>
<dbReference type="InterPro" id="IPR000780">
    <property type="entry name" value="CheR_MeTrfase"/>
</dbReference>
<dbReference type="PROSITE" id="PS50123">
    <property type="entry name" value="CHER"/>
    <property type="match status" value="1"/>
</dbReference>
<dbReference type="RefSeq" id="WP_216238288.1">
    <property type="nucleotide sequence ID" value="NZ_JABACJ020000001.1"/>
</dbReference>
<evidence type="ECO:0000259" key="1">
    <source>
        <dbReference type="PROSITE" id="PS50123"/>
    </source>
</evidence>
<dbReference type="Pfam" id="PF03705">
    <property type="entry name" value="CheR_N"/>
    <property type="match status" value="1"/>
</dbReference>
<sequence length="272" mass="32042">MIRLTDQEFLDVVEYFRKNYGINLKNKKILIECRMAKELERCKVSNFGDYLKLLKKDSGGDIAGGMVNRLTTNYTYFLREPAHFTLLEEQIFSELLEKKRYGPLYIWCAGCATGEECYTLAMCMDEYQEKNGCTLNARIIATDISEEVLEKAEKGVYPKREIEDIPPSWQEKYCREIKKNSFCVAEELKYNIRFMKHNLMEPLKETGRFDVIFCRNVMIYFDKFSRQRLVSMLEENLNPGGYLFIGHAELLARDETNLEQVHQAVYRKRETI</sequence>
<accession>A0ABS6CYN8</accession>
<dbReference type="InterPro" id="IPR022642">
    <property type="entry name" value="CheR_C"/>
</dbReference>
<evidence type="ECO:0000313" key="3">
    <source>
        <dbReference type="Proteomes" id="UP000723714"/>
    </source>
</evidence>
<protein>
    <submittedName>
        <fullName evidence="2">Protein-glutamate O-methyltransferase CheR</fullName>
    </submittedName>
</protein>
<dbReference type="PIRSF" id="PIRSF000410">
    <property type="entry name" value="CheR"/>
    <property type="match status" value="1"/>
</dbReference>
<dbReference type="InterPro" id="IPR026024">
    <property type="entry name" value="Chemotaxis_MeTrfase_CheR"/>
</dbReference>
<organism evidence="2 3">
    <name type="scientific">Faecalicatena faecalis</name>
    <dbReference type="NCBI Taxonomy" id="2726362"/>
    <lineage>
        <taxon>Bacteria</taxon>
        <taxon>Bacillati</taxon>
        <taxon>Bacillota</taxon>
        <taxon>Clostridia</taxon>
        <taxon>Lachnospirales</taxon>
        <taxon>Lachnospiraceae</taxon>
        <taxon>Faecalicatena</taxon>
    </lineage>
</organism>
<dbReference type="Pfam" id="PF01739">
    <property type="entry name" value="CheR"/>
    <property type="match status" value="1"/>
</dbReference>
<dbReference type="InterPro" id="IPR050903">
    <property type="entry name" value="Bact_Chemotaxis_MeTrfase"/>
</dbReference>
<name>A0ABS6CYN8_9FIRM</name>
<dbReference type="PANTHER" id="PTHR24422">
    <property type="entry name" value="CHEMOTAXIS PROTEIN METHYLTRANSFERASE"/>
    <property type="match status" value="1"/>
</dbReference>
<keyword evidence="3" id="KW-1185">Reference proteome</keyword>
<dbReference type="EMBL" id="JABACJ020000001">
    <property type="protein sequence ID" value="MBU3874255.1"/>
    <property type="molecule type" value="Genomic_DNA"/>
</dbReference>
<evidence type="ECO:0000313" key="2">
    <source>
        <dbReference type="EMBL" id="MBU3874255.1"/>
    </source>
</evidence>
<dbReference type="InterPro" id="IPR022641">
    <property type="entry name" value="CheR_N"/>
</dbReference>
<dbReference type="PANTHER" id="PTHR24422:SF26">
    <property type="entry name" value="CHEMOTAXIS PROTEIN METHYLTRANSFERASE"/>
    <property type="match status" value="1"/>
</dbReference>
<proteinExistence type="predicted"/>
<dbReference type="CDD" id="cd02440">
    <property type="entry name" value="AdoMet_MTases"/>
    <property type="match status" value="1"/>
</dbReference>
<dbReference type="Proteomes" id="UP000723714">
    <property type="component" value="Unassembled WGS sequence"/>
</dbReference>
<gene>
    <name evidence="2" type="ORF">HGO97_000280</name>
</gene>
<reference evidence="2 3" key="1">
    <citation type="submission" date="2021-06" db="EMBL/GenBank/DDBJ databases">
        <title>Faecalicatena sp. nov. isolated from porcine feces.</title>
        <authorList>
            <person name="Oh B.S."/>
            <person name="Lee J.H."/>
        </authorList>
    </citation>
    <scope>NUCLEOTIDE SEQUENCE [LARGE SCALE GENOMIC DNA]</scope>
    <source>
        <strain evidence="2 3">AGMB00832</strain>
    </source>
</reference>